<evidence type="ECO:0000313" key="1">
    <source>
        <dbReference type="EMBL" id="JAH43555.1"/>
    </source>
</evidence>
<reference evidence="1" key="1">
    <citation type="submission" date="2014-11" db="EMBL/GenBank/DDBJ databases">
        <authorList>
            <person name="Amaro Gonzalez C."/>
        </authorList>
    </citation>
    <scope>NUCLEOTIDE SEQUENCE</scope>
</reference>
<organism evidence="1">
    <name type="scientific">Anguilla anguilla</name>
    <name type="common">European freshwater eel</name>
    <name type="synonym">Muraena anguilla</name>
    <dbReference type="NCBI Taxonomy" id="7936"/>
    <lineage>
        <taxon>Eukaryota</taxon>
        <taxon>Metazoa</taxon>
        <taxon>Chordata</taxon>
        <taxon>Craniata</taxon>
        <taxon>Vertebrata</taxon>
        <taxon>Euteleostomi</taxon>
        <taxon>Actinopterygii</taxon>
        <taxon>Neopterygii</taxon>
        <taxon>Teleostei</taxon>
        <taxon>Anguilliformes</taxon>
        <taxon>Anguillidae</taxon>
        <taxon>Anguilla</taxon>
    </lineage>
</organism>
<dbReference type="AlphaFoldDB" id="A0A0E9SSB8"/>
<name>A0A0E9SSB8_ANGAN</name>
<proteinExistence type="predicted"/>
<accession>A0A0E9SSB8</accession>
<dbReference type="EMBL" id="GBXM01065022">
    <property type="protein sequence ID" value="JAH43555.1"/>
    <property type="molecule type" value="Transcribed_RNA"/>
</dbReference>
<protein>
    <submittedName>
        <fullName evidence="1">Uncharacterized protein</fullName>
    </submittedName>
</protein>
<sequence>MIIDFLASWAHLTFLRPGTSLPSYFNN</sequence>
<reference evidence="1" key="2">
    <citation type="journal article" date="2015" name="Fish Shellfish Immunol.">
        <title>Early steps in the European eel (Anguilla anguilla)-Vibrio vulnificus interaction in the gills: Role of the RtxA13 toxin.</title>
        <authorList>
            <person name="Callol A."/>
            <person name="Pajuelo D."/>
            <person name="Ebbesson L."/>
            <person name="Teles M."/>
            <person name="MacKenzie S."/>
            <person name="Amaro C."/>
        </authorList>
    </citation>
    <scope>NUCLEOTIDE SEQUENCE</scope>
</reference>